<dbReference type="InterPro" id="IPR001810">
    <property type="entry name" value="F-box_dom"/>
</dbReference>
<sequence>MEECHASEVLRLPVILYKILNFLPCKALNSCSRVCKVWNEYAATIKKKRMKIEWMALECDEEEGLNSKAENLCSFIEQLSSEPDHLLMFCTSRLYESPISLPSSHPTRFPRNAKCEAVEVSTFMETLLPKICPMFALVADGVVVTDQKTNKTCEMEDRDALTLLSIPKIDGFDMYTFYVDIYTYANRMDESGSGLFEVDQVSTVPADKEVKAILFFCDEPFCPPEIGYTLLQHYKSCVIAGGYVDNFNSNRNSEASLMCIALCGPRVHAASVIIREEVNTAQEVDKIIKKLKDCNIPEENSFAFMFACIGRGRGHFKGSENVESSVFRKYFPKTPLFGFFGNGEVGFEHLHKYEENIKTGEVPSEIPNKPLPKLYHAYTTIICLVSII</sequence>
<dbReference type="InterPro" id="IPR036047">
    <property type="entry name" value="F-box-like_dom_sf"/>
</dbReference>
<dbReference type="AlphaFoldDB" id="A0A6J8EZI9"/>
<evidence type="ECO:0000259" key="2">
    <source>
        <dbReference type="Pfam" id="PF12937"/>
    </source>
</evidence>
<dbReference type="Pfam" id="PF12937">
    <property type="entry name" value="F-box-like"/>
    <property type="match status" value="1"/>
</dbReference>
<dbReference type="GO" id="GO:0032436">
    <property type="term" value="P:positive regulation of proteasomal ubiquitin-dependent protein catabolic process"/>
    <property type="evidence" value="ECO:0007669"/>
    <property type="project" value="TreeGrafter"/>
</dbReference>
<dbReference type="InterPro" id="IPR019494">
    <property type="entry name" value="FIST_C"/>
</dbReference>
<dbReference type="GO" id="GO:0000209">
    <property type="term" value="P:protein polyubiquitination"/>
    <property type="evidence" value="ECO:0007669"/>
    <property type="project" value="TreeGrafter"/>
</dbReference>
<organism evidence="3 4">
    <name type="scientific">Mytilus coruscus</name>
    <name type="common">Sea mussel</name>
    <dbReference type="NCBI Taxonomy" id="42192"/>
    <lineage>
        <taxon>Eukaryota</taxon>
        <taxon>Metazoa</taxon>
        <taxon>Spiralia</taxon>
        <taxon>Lophotrochozoa</taxon>
        <taxon>Mollusca</taxon>
        <taxon>Bivalvia</taxon>
        <taxon>Autobranchia</taxon>
        <taxon>Pteriomorphia</taxon>
        <taxon>Mytilida</taxon>
        <taxon>Mytiloidea</taxon>
        <taxon>Mytilidae</taxon>
        <taxon>Mytilinae</taxon>
        <taxon>Mytilus</taxon>
    </lineage>
</organism>
<evidence type="ECO:0000313" key="3">
    <source>
        <dbReference type="EMBL" id="CAC5425924.1"/>
    </source>
</evidence>
<dbReference type="PANTHER" id="PTHR14939">
    <property type="entry name" value="F-BOX ONLY PROTEIN 22"/>
    <property type="match status" value="1"/>
</dbReference>
<feature type="domain" description="F-box" evidence="2">
    <location>
        <begin position="15"/>
        <end position="43"/>
    </location>
</feature>
<dbReference type="Pfam" id="PF10442">
    <property type="entry name" value="FIST_C"/>
    <property type="match status" value="1"/>
</dbReference>
<accession>A0A6J8EZI9</accession>
<dbReference type="Gene3D" id="1.20.1280.50">
    <property type="match status" value="1"/>
</dbReference>
<gene>
    <name evidence="3" type="ORF">MCOR_57693</name>
</gene>
<dbReference type="OrthoDB" id="509497at2759"/>
<dbReference type="Proteomes" id="UP000507470">
    <property type="component" value="Unassembled WGS sequence"/>
</dbReference>
<name>A0A6J8EZI9_MYTCO</name>
<dbReference type="SUPFAM" id="SSF81383">
    <property type="entry name" value="F-box domain"/>
    <property type="match status" value="1"/>
</dbReference>
<dbReference type="PANTHER" id="PTHR14939:SF5">
    <property type="entry name" value="F-BOX ONLY PROTEIN 22"/>
    <property type="match status" value="1"/>
</dbReference>
<keyword evidence="4" id="KW-1185">Reference proteome</keyword>
<reference evidence="3 4" key="1">
    <citation type="submission" date="2020-06" db="EMBL/GenBank/DDBJ databases">
        <authorList>
            <person name="Li R."/>
            <person name="Bekaert M."/>
        </authorList>
    </citation>
    <scope>NUCLEOTIDE SEQUENCE [LARGE SCALE GENOMIC DNA]</scope>
    <source>
        <strain evidence="4">wild</strain>
    </source>
</reference>
<evidence type="ECO:0000259" key="1">
    <source>
        <dbReference type="Pfam" id="PF10442"/>
    </source>
</evidence>
<feature type="domain" description="FIST C-domain" evidence="1">
    <location>
        <begin position="280"/>
        <end position="346"/>
    </location>
</feature>
<proteinExistence type="predicted"/>
<protein>
    <submittedName>
        <fullName evidence="3">FBXO22</fullName>
    </submittedName>
</protein>
<dbReference type="EMBL" id="CACVKT020010330">
    <property type="protein sequence ID" value="CAC5425924.1"/>
    <property type="molecule type" value="Genomic_DNA"/>
</dbReference>
<evidence type="ECO:0000313" key="4">
    <source>
        <dbReference type="Proteomes" id="UP000507470"/>
    </source>
</evidence>